<organism evidence="2 3">
    <name type="scientific">Planoprotostelium fungivorum</name>
    <dbReference type="NCBI Taxonomy" id="1890364"/>
    <lineage>
        <taxon>Eukaryota</taxon>
        <taxon>Amoebozoa</taxon>
        <taxon>Evosea</taxon>
        <taxon>Variosea</taxon>
        <taxon>Cavosteliida</taxon>
        <taxon>Cavosteliaceae</taxon>
        <taxon>Planoprotostelium</taxon>
    </lineage>
</organism>
<dbReference type="Proteomes" id="UP000241769">
    <property type="component" value="Unassembled WGS sequence"/>
</dbReference>
<reference evidence="2 3" key="1">
    <citation type="journal article" date="2018" name="Genome Biol. Evol.">
        <title>Multiple Roots of Fruiting Body Formation in Amoebozoa.</title>
        <authorList>
            <person name="Hillmann F."/>
            <person name="Forbes G."/>
            <person name="Novohradska S."/>
            <person name="Ferling I."/>
            <person name="Riege K."/>
            <person name="Groth M."/>
            <person name="Westermann M."/>
            <person name="Marz M."/>
            <person name="Spaller T."/>
            <person name="Winckler T."/>
            <person name="Schaap P."/>
            <person name="Glockner G."/>
        </authorList>
    </citation>
    <scope>NUCLEOTIDE SEQUENCE [LARGE SCALE GENOMIC DNA]</scope>
    <source>
        <strain evidence="2 3">Jena</strain>
    </source>
</reference>
<keyword evidence="3" id="KW-1185">Reference proteome</keyword>
<sequence>MTECGNLLSNNGETRADDLDIYTTERFQEWENIDPSTGCYVPIMKKPSRPVVRSPLSDMNSPVHRSNQSPSHVSLEMSVRSPLRKTNKSSTHSPLRFR</sequence>
<accession>A0A2P6NP43</accession>
<feature type="region of interest" description="Disordered" evidence="1">
    <location>
        <begin position="51"/>
        <end position="98"/>
    </location>
</feature>
<feature type="compositionally biased region" description="Polar residues" evidence="1">
    <location>
        <begin position="57"/>
        <end position="72"/>
    </location>
</feature>
<feature type="compositionally biased region" description="Polar residues" evidence="1">
    <location>
        <begin position="88"/>
        <end position="98"/>
    </location>
</feature>
<evidence type="ECO:0000256" key="1">
    <source>
        <dbReference type="SAM" id="MobiDB-lite"/>
    </source>
</evidence>
<name>A0A2P6NP43_9EUKA</name>
<dbReference type="AlphaFoldDB" id="A0A2P6NP43"/>
<protein>
    <submittedName>
        <fullName evidence="2">Uncharacterized protein</fullName>
    </submittedName>
</protein>
<evidence type="ECO:0000313" key="3">
    <source>
        <dbReference type="Proteomes" id="UP000241769"/>
    </source>
</evidence>
<evidence type="ECO:0000313" key="2">
    <source>
        <dbReference type="EMBL" id="PRP85731.1"/>
    </source>
</evidence>
<dbReference type="EMBL" id="MDYQ01000040">
    <property type="protein sequence ID" value="PRP85731.1"/>
    <property type="molecule type" value="Genomic_DNA"/>
</dbReference>
<proteinExistence type="predicted"/>
<gene>
    <name evidence="2" type="ORF">PROFUN_06325</name>
</gene>
<comment type="caution">
    <text evidence="2">The sequence shown here is derived from an EMBL/GenBank/DDBJ whole genome shotgun (WGS) entry which is preliminary data.</text>
</comment>
<dbReference type="InParanoid" id="A0A2P6NP43"/>